<reference evidence="2" key="1">
    <citation type="submission" date="2022-03" db="EMBL/GenBank/DDBJ databases">
        <authorList>
            <person name="Tunstrom K."/>
        </authorList>
    </citation>
    <scope>NUCLEOTIDE SEQUENCE</scope>
</reference>
<dbReference type="SUPFAM" id="SSF57903">
    <property type="entry name" value="FYVE/PHD zinc finger"/>
    <property type="match status" value="1"/>
</dbReference>
<proteinExistence type="predicted"/>
<keyword evidence="3" id="KW-1185">Reference proteome</keyword>
<protein>
    <submittedName>
        <fullName evidence="2">Uncharacterized protein</fullName>
    </submittedName>
</protein>
<comment type="caution">
    <text evidence="2">The sequence shown here is derived from an EMBL/GenBank/DDBJ whole genome shotgun (WGS) entry which is preliminary data.</text>
</comment>
<evidence type="ECO:0000313" key="2">
    <source>
        <dbReference type="EMBL" id="CAH2108819.1"/>
    </source>
</evidence>
<sequence length="245" mass="28057">MSPKGKTCSKCHAQPNDKKKSVSCDSCKGLLCGECHGLSPTEIRAFGLKTRVVTFLCDSCKSTMAQLPLIMKKKLDELDKEVQQLRLRQNMLATESAIQELAERGKRANNLIIYDIPESSSDQPLQRQEHDTKEWKMIIASLTKKVNCDDIKVIRLGRQDSKNRNLSRPVKVIMKSKTDAIEVLRNKSKLTKPTKIQPDQTVMQREYLKYLRDELERRTSNGETDLTIKYIHGQPKIVNRTDKKN</sequence>
<dbReference type="Proteomes" id="UP001153954">
    <property type="component" value="Unassembled WGS sequence"/>
</dbReference>
<evidence type="ECO:0000313" key="3">
    <source>
        <dbReference type="Proteomes" id="UP001153954"/>
    </source>
</evidence>
<dbReference type="Gene3D" id="3.30.40.10">
    <property type="entry name" value="Zinc/RING finger domain, C3HC4 (zinc finger)"/>
    <property type="match status" value="1"/>
</dbReference>
<dbReference type="EMBL" id="CAKOGL010000043">
    <property type="protein sequence ID" value="CAH2108819.1"/>
    <property type="molecule type" value="Genomic_DNA"/>
</dbReference>
<evidence type="ECO:0000256" key="1">
    <source>
        <dbReference type="SAM" id="MobiDB-lite"/>
    </source>
</evidence>
<name>A0AAU9VEM0_EUPED</name>
<gene>
    <name evidence="2" type="ORF">EEDITHA_LOCUS22725</name>
</gene>
<dbReference type="InterPro" id="IPR011011">
    <property type="entry name" value="Znf_FYVE_PHD"/>
</dbReference>
<accession>A0AAU9VEM0</accession>
<dbReference type="InterPro" id="IPR013083">
    <property type="entry name" value="Znf_RING/FYVE/PHD"/>
</dbReference>
<dbReference type="AlphaFoldDB" id="A0AAU9VEM0"/>
<feature type="region of interest" description="Disordered" evidence="1">
    <location>
        <begin position="1"/>
        <end position="20"/>
    </location>
</feature>
<organism evidence="2 3">
    <name type="scientific">Euphydryas editha</name>
    <name type="common">Edith's checkerspot</name>
    <dbReference type="NCBI Taxonomy" id="104508"/>
    <lineage>
        <taxon>Eukaryota</taxon>
        <taxon>Metazoa</taxon>
        <taxon>Ecdysozoa</taxon>
        <taxon>Arthropoda</taxon>
        <taxon>Hexapoda</taxon>
        <taxon>Insecta</taxon>
        <taxon>Pterygota</taxon>
        <taxon>Neoptera</taxon>
        <taxon>Endopterygota</taxon>
        <taxon>Lepidoptera</taxon>
        <taxon>Glossata</taxon>
        <taxon>Ditrysia</taxon>
        <taxon>Papilionoidea</taxon>
        <taxon>Nymphalidae</taxon>
        <taxon>Nymphalinae</taxon>
        <taxon>Euphydryas</taxon>
    </lineage>
</organism>